<comment type="caution">
    <text evidence="8">The sequence shown here is derived from an EMBL/GenBank/DDBJ whole genome shotgun (WGS) entry which is preliminary data.</text>
</comment>
<dbReference type="SMART" id="SM00204">
    <property type="entry name" value="TGFB"/>
    <property type="match status" value="1"/>
</dbReference>
<dbReference type="InterPro" id="IPR029034">
    <property type="entry name" value="Cystine-knot_cytokine"/>
</dbReference>
<feature type="signal peptide" evidence="6">
    <location>
        <begin position="1"/>
        <end position="25"/>
    </location>
</feature>
<dbReference type="PROSITE" id="PS51362">
    <property type="entry name" value="TGF_BETA_2"/>
    <property type="match status" value="1"/>
</dbReference>
<evidence type="ECO:0000256" key="5">
    <source>
        <dbReference type="SAM" id="MobiDB-lite"/>
    </source>
</evidence>
<dbReference type="EC" id="2.3.1.24" evidence="8"/>
<dbReference type="EMBL" id="MU826351">
    <property type="protein sequence ID" value="KAJ7380947.1"/>
    <property type="molecule type" value="Genomic_DNA"/>
</dbReference>
<dbReference type="SUPFAM" id="SSF57501">
    <property type="entry name" value="Cystine-knot cytokines"/>
    <property type="match status" value="1"/>
</dbReference>
<dbReference type="GO" id="GO:0050291">
    <property type="term" value="F:sphingosine N-acyltransferase activity"/>
    <property type="evidence" value="ECO:0007669"/>
    <property type="project" value="UniProtKB-EC"/>
</dbReference>
<evidence type="ECO:0000256" key="3">
    <source>
        <dbReference type="ARBA" id="ARBA00022525"/>
    </source>
</evidence>
<dbReference type="GO" id="GO:0005615">
    <property type="term" value="C:extracellular space"/>
    <property type="evidence" value="ECO:0007669"/>
    <property type="project" value="TreeGrafter"/>
</dbReference>
<feature type="chain" id="PRO_5040869105" evidence="6">
    <location>
        <begin position="26"/>
        <end position="216"/>
    </location>
</feature>
<evidence type="ECO:0000313" key="9">
    <source>
        <dbReference type="Proteomes" id="UP001163046"/>
    </source>
</evidence>
<dbReference type="OrthoDB" id="5983863at2759"/>
<dbReference type="GO" id="GO:0008083">
    <property type="term" value="F:growth factor activity"/>
    <property type="evidence" value="ECO:0007669"/>
    <property type="project" value="UniProtKB-KW"/>
</dbReference>
<dbReference type="InterPro" id="IPR001839">
    <property type="entry name" value="TGF-b_C"/>
</dbReference>
<proteinExistence type="inferred from homology"/>
<name>A0A9W9ZFY2_9CNID</name>
<comment type="subcellular location">
    <subcellularLocation>
        <location evidence="1">Secreted</location>
    </subcellularLocation>
</comment>
<evidence type="ECO:0000256" key="2">
    <source>
        <dbReference type="ARBA" id="ARBA00006656"/>
    </source>
</evidence>
<dbReference type="PANTHER" id="PTHR11848:SF302">
    <property type="entry name" value="TGF-BETA FAMILY PROFILE DOMAIN-CONTAINING PROTEIN"/>
    <property type="match status" value="1"/>
</dbReference>
<organism evidence="8 9">
    <name type="scientific">Desmophyllum pertusum</name>
    <dbReference type="NCBI Taxonomy" id="174260"/>
    <lineage>
        <taxon>Eukaryota</taxon>
        <taxon>Metazoa</taxon>
        <taxon>Cnidaria</taxon>
        <taxon>Anthozoa</taxon>
        <taxon>Hexacorallia</taxon>
        <taxon>Scleractinia</taxon>
        <taxon>Caryophylliina</taxon>
        <taxon>Caryophylliidae</taxon>
        <taxon>Desmophyllum</taxon>
    </lineage>
</organism>
<keyword evidence="8" id="KW-0012">Acyltransferase</keyword>
<feature type="region of interest" description="Disordered" evidence="5">
    <location>
        <begin position="27"/>
        <end position="53"/>
    </location>
</feature>
<dbReference type="CDD" id="cd13756">
    <property type="entry name" value="TGF_beta_BMPs_GDFs"/>
    <property type="match status" value="1"/>
</dbReference>
<sequence length="216" mass="24210">MTMLYLLLSLFAASQLFLVSPSVIGKEQVENREEPSPSSVVNRTASESDGPNTPPYLLKIYQNAIMKGHKARGEAPSLQSFQAKSIDAHEEAQIEEPTDDRANRHILPEKAEHEGDSCRKVDMIIHTANLSADFIAPKLFNAFQCIGRCSLTQRKNFINHSLIKAIVNKKKGIKTEGEACCVPQKMRPMSTLFVDKNNQIVLKRFENMIVEECGCY</sequence>
<evidence type="ECO:0000256" key="6">
    <source>
        <dbReference type="SAM" id="SignalP"/>
    </source>
</evidence>
<keyword evidence="3" id="KW-0964">Secreted</keyword>
<comment type="similarity">
    <text evidence="2 4">Belongs to the TGF-beta family.</text>
</comment>
<dbReference type="Gene3D" id="2.10.90.10">
    <property type="entry name" value="Cystine-knot cytokines"/>
    <property type="match status" value="1"/>
</dbReference>
<feature type="compositionally biased region" description="Polar residues" evidence="5">
    <location>
        <begin position="36"/>
        <end position="51"/>
    </location>
</feature>
<evidence type="ECO:0000313" key="8">
    <source>
        <dbReference type="EMBL" id="KAJ7380947.1"/>
    </source>
</evidence>
<keyword evidence="4" id="KW-0339">Growth factor</keyword>
<dbReference type="Pfam" id="PF00019">
    <property type="entry name" value="TGF_beta"/>
    <property type="match status" value="1"/>
</dbReference>
<dbReference type="Proteomes" id="UP001163046">
    <property type="component" value="Unassembled WGS sequence"/>
</dbReference>
<dbReference type="GO" id="GO:0005125">
    <property type="term" value="F:cytokine activity"/>
    <property type="evidence" value="ECO:0007669"/>
    <property type="project" value="TreeGrafter"/>
</dbReference>
<evidence type="ECO:0000259" key="7">
    <source>
        <dbReference type="PROSITE" id="PS51362"/>
    </source>
</evidence>
<reference evidence="8" key="1">
    <citation type="submission" date="2023-01" db="EMBL/GenBank/DDBJ databases">
        <title>Genome assembly of the deep-sea coral Lophelia pertusa.</title>
        <authorList>
            <person name="Herrera S."/>
            <person name="Cordes E."/>
        </authorList>
    </citation>
    <scope>NUCLEOTIDE SEQUENCE</scope>
    <source>
        <strain evidence="8">USNM1676648</strain>
        <tissue evidence="8">Polyp</tissue>
    </source>
</reference>
<gene>
    <name evidence="8" type="primary">GDF3</name>
    <name evidence="8" type="ORF">OS493_004535</name>
</gene>
<keyword evidence="8" id="KW-0808">Transferase</keyword>
<evidence type="ECO:0000256" key="1">
    <source>
        <dbReference type="ARBA" id="ARBA00004613"/>
    </source>
</evidence>
<dbReference type="InterPro" id="IPR015615">
    <property type="entry name" value="TGF-beta-rel"/>
</dbReference>
<keyword evidence="6" id="KW-0732">Signal</keyword>
<protein>
    <submittedName>
        <fullName evidence="8">Growth differentiation factor</fullName>
        <ecNumber evidence="8">2.3.1.24</ecNumber>
    </submittedName>
</protein>
<dbReference type="AlphaFoldDB" id="A0A9W9ZFY2"/>
<keyword evidence="9" id="KW-1185">Reference proteome</keyword>
<accession>A0A9W9ZFY2</accession>
<dbReference type="PANTHER" id="PTHR11848">
    <property type="entry name" value="TGF-BETA FAMILY"/>
    <property type="match status" value="1"/>
</dbReference>
<evidence type="ECO:0000256" key="4">
    <source>
        <dbReference type="RuleBase" id="RU000354"/>
    </source>
</evidence>
<feature type="domain" description="TGF-beta family profile" evidence="7">
    <location>
        <begin position="101"/>
        <end position="216"/>
    </location>
</feature>